<dbReference type="PANTHER" id="PTHR42849">
    <property type="entry name" value="N-ACETYLNEURAMINATE LYASE"/>
    <property type="match status" value="1"/>
</dbReference>
<dbReference type="PANTHER" id="PTHR42849:SF1">
    <property type="entry name" value="N-ACETYLNEURAMINATE LYASE"/>
    <property type="match status" value="1"/>
</dbReference>
<dbReference type="EMBL" id="CP036343">
    <property type="protein sequence ID" value="QDT90328.1"/>
    <property type="molecule type" value="Genomic_DNA"/>
</dbReference>
<feature type="active site" description="Proton donor/acceptor" evidence="3">
    <location>
        <position position="136"/>
    </location>
</feature>
<evidence type="ECO:0000256" key="1">
    <source>
        <dbReference type="ARBA" id="ARBA00023239"/>
    </source>
</evidence>
<dbReference type="KEGG" id="gax:Pan161_19780"/>
<dbReference type="EC" id="4.3.3.7" evidence="4"/>
<dbReference type="CDD" id="cd00408">
    <property type="entry name" value="DHDPS-like"/>
    <property type="match status" value="1"/>
</dbReference>
<gene>
    <name evidence="4" type="primary">dapA_3</name>
    <name evidence="4" type="ORF">Pan161_19780</name>
</gene>
<dbReference type="GO" id="GO:0019262">
    <property type="term" value="P:N-acetylneuraminate catabolic process"/>
    <property type="evidence" value="ECO:0007669"/>
    <property type="project" value="TreeGrafter"/>
</dbReference>
<accession>A0A517VBF2</accession>
<dbReference type="GO" id="GO:0008747">
    <property type="term" value="F:N-acetylneuraminate lyase activity"/>
    <property type="evidence" value="ECO:0007669"/>
    <property type="project" value="TreeGrafter"/>
</dbReference>
<dbReference type="GO" id="GO:0005829">
    <property type="term" value="C:cytosol"/>
    <property type="evidence" value="ECO:0007669"/>
    <property type="project" value="TreeGrafter"/>
</dbReference>
<protein>
    <submittedName>
        <fullName evidence="4">4-hydroxy-tetrahydrodipicolinate synthase</fullName>
        <ecNumber evidence="4">4.3.3.7</ecNumber>
    </submittedName>
</protein>
<dbReference type="Pfam" id="PF00701">
    <property type="entry name" value="DHDPS"/>
    <property type="match status" value="1"/>
</dbReference>
<evidence type="ECO:0000313" key="4">
    <source>
        <dbReference type="EMBL" id="QDT90328.1"/>
    </source>
</evidence>
<feature type="active site" description="Schiff-base intermediate with substrate" evidence="3">
    <location>
        <position position="164"/>
    </location>
</feature>
<dbReference type="PIRSF" id="PIRSF001365">
    <property type="entry name" value="DHDPS"/>
    <property type="match status" value="1"/>
</dbReference>
<dbReference type="AlphaFoldDB" id="A0A517VBF2"/>
<dbReference type="InterPro" id="IPR013785">
    <property type="entry name" value="Aldolase_TIM"/>
</dbReference>
<name>A0A517VBF2_9PLAN</name>
<evidence type="ECO:0000313" key="5">
    <source>
        <dbReference type="Proteomes" id="UP000316855"/>
    </source>
</evidence>
<dbReference type="SMART" id="SM01130">
    <property type="entry name" value="DHDPS"/>
    <property type="match status" value="1"/>
</dbReference>
<organism evidence="4 5">
    <name type="scientific">Gimesia algae</name>
    <dbReference type="NCBI Taxonomy" id="2527971"/>
    <lineage>
        <taxon>Bacteria</taxon>
        <taxon>Pseudomonadati</taxon>
        <taxon>Planctomycetota</taxon>
        <taxon>Planctomycetia</taxon>
        <taxon>Planctomycetales</taxon>
        <taxon>Planctomycetaceae</taxon>
        <taxon>Gimesia</taxon>
    </lineage>
</organism>
<comment type="similarity">
    <text evidence="2">Belongs to the DapA family.</text>
</comment>
<dbReference type="InterPro" id="IPR002220">
    <property type="entry name" value="DapA-like"/>
</dbReference>
<evidence type="ECO:0000256" key="3">
    <source>
        <dbReference type="PIRSR" id="PIRSR001365-1"/>
    </source>
</evidence>
<keyword evidence="5" id="KW-1185">Reference proteome</keyword>
<evidence type="ECO:0000256" key="2">
    <source>
        <dbReference type="PIRNR" id="PIRNR001365"/>
    </source>
</evidence>
<proteinExistence type="inferred from homology"/>
<dbReference type="Proteomes" id="UP000316855">
    <property type="component" value="Chromosome"/>
</dbReference>
<dbReference type="Gene3D" id="3.20.20.70">
    <property type="entry name" value="Aldolase class I"/>
    <property type="match status" value="1"/>
</dbReference>
<sequence length="305" mass="33664">MMTHSLKMITALGTPLTAEEDLHSAGLEAQIRDQLAHGINGFLVAGTMGLMQLLKDSTCRQLVEQSVQFNAGHAELLVGVGDTSFVRTRERIRMVEDFAIDGIVVISPYFLKYSQSDLIDYFEALADLSTRPVFLYDLPQTTGTKLEVETVLQLAKHPNIRGIKCSDQFTTIRPVIDAVGEEFRVIVAQPNLMDVLLQAGVREHLDGIYIVVPEWIEAMVEATLAEDWNRLAQVQQDLSALLKLLTTFSAPLFSTVTTLMNLRGIPGNFAPQPMRPVTAAEREQLRAHPLVQKVLAGKPTSAVEA</sequence>
<dbReference type="SUPFAM" id="SSF51569">
    <property type="entry name" value="Aldolase"/>
    <property type="match status" value="1"/>
</dbReference>
<dbReference type="GO" id="GO:0008840">
    <property type="term" value="F:4-hydroxy-tetrahydrodipicolinate synthase activity"/>
    <property type="evidence" value="ECO:0007669"/>
    <property type="project" value="UniProtKB-EC"/>
</dbReference>
<keyword evidence="1 2" id="KW-0456">Lyase</keyword>
<dbReference type="PRINTS" id="PR00146">
    <property type="entry name" value="DHPICSNTHASE"/>
</dbReference>
<dbReference type="RefSeq" id="WP_232103677.1">
    <property type="nucleotide sequence ID" value="NZ_CP036343.1"/>
</dbReference>
<reference evidence="4 5" key="1">
    <citation type="submission" date="2019-02" db="EMBL/GenBank/DDBJ databases">
        <title>Deep-cultivation of Planctomycetes and their phenomic and genomic characterization uncovers novel biology.</title>
        <authorList>
            <person name="Wiegand S."/>
            <person name="Jogler M."/>
            <person name="Boedeker C."/>
            <person name="Pinto D."/>
            <person name="Vollmers J."/>
            <person name="Rivas-Marin E."/>
            <person name="Kohn T."/>
            <person name="Peeters S.H."/>
            <person name="Heuer A."/>
            <person name="Rast P."/>
            <person name="Oberbeckmann S."/>
            <person name="Bunk B."/>
            <person name="Jeske O."/>
            <person name="Meyerdierks A."/>
            <person name="Storesund J.E."/>
            <person name="Kallscheuer N."/>
            <person name="Luecker S."/>
            <person name="Lage O.M."/>
            <person name="Pohl T."/>
            <person name="Merkel B.J."/>
            <person name="Hornburger P."/>
            <person name="Mueller R.-W."/>
            <person name="Bruemmer F."/>
            <person name="Labrenz M."/>
            <person name="Spormann A.M."/>
            <person name="Op den Camp H."/>
            <person name="Overmann J."/>
            <person name="Amann R."/>
            <person name="Jetten M.S.M."/>
            <person name="Mascher T."/>
            <person name="Medema M.H."/>
            <person name="Devos D.P."/>
            <person name="Kaster A.-K."/>
            <person name="Ovreas L."/>
            <person name="Rohde M."/>
            <person name="Galperin M.Y."/>
            <person name="Jogler C."/>
        </authorList>
    </citation>
    <scope>NUCLEOTIDE SEQUENCE [LARGE SCALE GENOMIC DNA]</scope>
    <source>
        <strain evidence="4 5">Pan161</strain>
    </source>
</reference>